<evidence type="ECO:0000256" key="3">
    <source>
        <dbReference type="ARBA" id="ARBA00023027"/>
    </source>
</evidence>
<accession>A0A8T0BWF2</accession>
<dbReference type="InterPro" id="IPR007110">
    <property type="entry name" value="Ig-like_dom"/>
</dbReference>
<keyword evidence="7" id="KW-1133">Transmembrane helix</keyword>
<comment type="similarity">
    <text evidence="1">Belongs to the interleukin-1 receptor family.</text>
</comment>
<keyword evidence="8" id="KW-0732">Signal</keyword>
<dbReference type="EMBL" id="JABFDY010000003">
    <property type="protein sequence ID" value="KAF7709816.1"/>
    <property type="molecule type" value="Genomic_DNA"/>
</dbReference>
<protein>
    <recommendedName>
        <fullName evidence="13">Interleukin-1 receptor-like 1</fullName>
    </recommendedName>
</protein>
<evidence type="ECO:0000259" key="10">
    <source>
        <dbReference type="PROSITE" id="PS50835"/>
    </source>
</evidence>
<keyword evidence="5" id="KW-0325">Glycoprotein</keyword>
<keyword evidence="7" id="KW-0472">Membrane</keyword>
<dbReference type="AlphaFoldDB" id="A0A8T0BWF2"/>
<dbReference type="Proteomes" id="UP000606274">
    <property type="component" value="Unassembled WGS sequence"/>
</dbReference>
<dbReference type="PANTHER" id="PTHR11890">
    <property type="entry name" value="INTERLEUKIN-1 RECEPTOR FAMILY MEMBER"/>
    <property type="match status" value="1"/>
</dbReference>
<evidence type="ECO:0000256" key="8">
    <source>
        <dbReference type="SAM" id="SignalP"/>
    </source>
</evidence>
<dbReference type="Gene3D" id="2.60.40.10">
    <property type="entry name" value="Immunoglobulins"/>
    <property type="match status" value="3"/>
</dbReference>
<dbReference type="PANTHER" id="PTHR11890:SF26">
    <property type="entry name" value="INTERLEUKIN-1 RECEPTOR TYPE 1"/>
    <property type="match status" value="1"/>
</dbReference>
<organism evidence="11 12">
    <name type="scientific">Silurus meridionalis</name>
    <name type="common">Southern catfish</name>
    <name type="synonym">Silurus soldatovi meridionalis</name>
    <dbReference type="NCBI Taxonomy" id="175797"/>
    <lineage>
        <taxon>Eukaryota</taxon>
        <taxon>Metazoa</taxon>
        <taxon>Chordata</taxon>
        <taxon>Craniata</taxon>
        <taxon>Vertebrata</taxon>
        <taxon>Euteleostomi</taxon>
        <taxon>Actinopterygii</taxon>
        <taxon>Neopterygii</taxon>
        <taxon>Teleostei</taxon>
        <taxon>Ostariophysi</taxon>
        <taxon>Siluriformes</taxon>
        <taxon>Siluridae</taxon>
        <taxon>Silurus</taxon>
    </lineage>
</organism>
<keyword evidence="4" id="KW-1015">Disulfide bond</keyword>
<dbReference type="Pfam" id="PF01582">
    <property type="entry name" value="TIR"/>
    <property type="match status" value="1"/>
</dbReference>
<dbReference type="Gene3D" id="3.40.50.10140">
    <property type="entry name" value="Toll/interleukin-1 receptor homology (TIR) domain"/>
    <property type="match status" value="1"/>
</dbReference>
<dbReference type="InterPro" id="IPR035897">
    <property type="entry name" value="Toll_tir_struct_dom_sf"/>
</dbReference>
<dbReference type="GO" id="GO:0016787">
    <property type="term" value="F:hydrolase activity"/>
    <property type="evidence" value="ECO:0007669"/>
    <property type="project" value="UniProtKB-KW"/>
</dbReference>
<dbReference type="InterPro" id="IPR013783">
    <property type="entry name" value="Ig-like_fold"/>
</dbReference>
<keyword evidence="6" id="KW-0393">Immunoglobulin domain</keyword>
<comment type="caution">
    <text evidence="11">The sequence shown here is derived from an EMBL/GenBank/DDBJ whole genome shotgun (WGS) entry which is preliminary data.</text>
</comment>
<dbReference type="SUPFAM" id="SSF48726">
    <property type="entry name" value="Immunoglobulin"/>
    <property type="match status" value="2"/>
</dbReference>
<evidence type="ECO:0000256" key="4">
    <source>
        <dbReference type="ARBA" id="ARBA00023157"/>
    </source>
</evidence>
<feature type="domain" description="TIR" evidence="9">
    <location>
        <begin position="363"/>
        <end position="519"/>
    </location>
</feature>
<feature type="signal peptide" evidence="8">
    <location>
        <begin position="1"/>
        <end position="19"/>
    </location>
</feature>
<evidence type="ECO:0008006" key="13">
    <source>
        <dbReference type="Google" id="ProtNLM"/>
    </source>
</evidence>
<dbReference type="InterPro" id="IPR015621">
    <property type="entry name" value="IL-1_rcpt_fam"/>
</dbReference>
<proteinExistence type="inferred from homology"/>
<dbReference type="PROSITE" id="PS50104">
    <property type="entry name" value="TIR"/>
    <property type="match status" value="1"/>
</dbReference>
<sequence>MAGLKVILFFLAELVMASAYMNYSNQCESISNDTIKVIQGEALRLHCPNFDCANVKNNSKIFWFKKENAKIQPIMMKENERVHYHGGILYFLPLNLNDTGLYITQWWYDVAQCDEFVTEVVVYEKFHPNQLYPILSEQIHILPYECPVWQNTGENITWYKDFRLIPEKTDVIIQIYLLSKDANGIYTCVCTWEHHGQVYNSSGSRYIQRKKEIEVPFRPTFQYPINNSVDFVDLGSDVKLDCRVFLGINIRESKGVYWMRNNSRLDCSNRMDNLSVRSTLTITQVSMKDLENEYCCVAISHYQWALVCITLRPRESLLPVAAVFSGMFLFILLAVGMVKWVTVDLVLIIRSFRIMQFKRNDGKLYDAYVIYQKDNPDEKTGRKAAYFVNEVLPAVLENSCGFKLYIQGRDDLPGEDCTELIERKMRQSRRLIAVLPPGFNHHGFTTSLCYDWHVGLHHVLVEQDMGVILIQLEDMKEYSHLPLGLQHLLQKTSPFRWDESSGKATCPTSCFWKQVRYKMPVPPDSSSCGVDF</sequence>
<evidence type="ECO:0000313" key="12">
    <source>
        <dbReference type="Proteomes" id="UP000606274"/>
    </source>
</evidence>
<evidence type="ECO:0000256" key="6">
    <source>
        <dbReference type="ARBA" id="ARBA00023319"/>
    </source>
</evidence>
<dbReference type="FunFam" id="3.40.50.10140:FF:000009">
    <property type="entry name" value="X-linked interleukin-1 receptor accessory protein-like 1"/>
    <property type="match status" value="1"/>
</dbReference>
<evidence type="ECO:0000256" key="2">
    <source>
        <dbReference type="ARBA" id="ARBA00022801"/>
    </source>
</evidence>
<feature type="chain" id="PRO_5035869177" description="Interleukin-1 receptor-like 1" evidence="8">
    <location>
        <begin position="20"/>
        <end position="532"/>
    </location>
</feature>
<dbReference type="SMART" id="SM00255">
    <property type="entry name" value="TIR"/>
    <property type="match status" value="1"/>
</dbReference>
<dbReference type="CDD" id="cd00096">
    <property type="entry name" value="Ig"/>
    <property type="match status" value="1"/>
</dbReference>
<dbReference type="PROSITE" id="PS50835">
    <property type="entry name" value="IG_LIKE"/>
    <property type="match status" value="1"/>
</dbReference>
<dbReference type="SUPFAM" id="SSF52200">
    <property type="entry name" value="Toll/Interleukin receptor TIR domain"/>
    <property type="match status" value="1"/>
</dbReference>
<dbReference type="PRINTS" id="PR01537">
    <property type="entry name" value="INTRLKN1R1F"/>
</dbReference>
<dbReference type="OrthoDB" id="6132459at2759"/>
<gene>
    <name evidence="11" type="ORF">HF521_016666</name>
</gene>
<evidence type="ECO:0000313" key="11">
    <source>
        <dbReference type="EMBL" id="KAF7709816.1"/>
    </source>
</evidence>
<dbReference type="InterPro" id="IPR003599">
    <property type="entry name" value="Ig_sub"/>
</dbReference>
<feature type="domain" description="Ig-like" evidence="10">
    <location>
        <begin position="219"/>
        <end position="298"/>
    </location>
</feature>
<evidence type="ECO:0000259" key="9">
    <source>
        <dbReference type="PROSITE" id="PS50104"/>
    </source>
</evidence>
<keyword evidence="2" id="KW-0378">Hydrolase</keyword>
<evidence type="ECO:0000256" key="5">
    <source>
        <dbReference type="ARBA" id="ARBA00023180"/>
    </source>
</evidence>
<dbReference type="GO" id="GO:0007165">
    <property type="term" value="P:signal transduction"/>
    <property type="evidence" value="ECO:0007669"/>
    <property type="project" value="InterPro"/>
</dbReference>
<name>A0A8T0BWF2_SILME</name>
<evidence type="ECO:0000256" key="1">
    <source>
        <dbReference type="ARBA" id="ARBA00009752"/>
    </source>
</evidence>
<evidence type="ECO:0000256" key="7">
    <source>
        <dbReference type="SAM" id="Phobius"/>
    </source>
</evidence>
<feature type="transmembrane region" description="Helical" evidence="7">
    <location>
        <begin position="317"/>
        <end position="349"/>
    </location>
</feature>
<keyword evidence="3" id="KW-0520">NAD</keyword>
<reference evidence="11" key="1">
    <citation type="submission" date="2020-08" db="EMBL/GenBank/DDBJ databases">
        <title>Chromosome-level assembly of Southern catfish (Silurus meridionalis) provides insights into visual adaptation to the nocturnal and benthic lifestyles.</title>
        <authorList>
            <person name="Zhang Y."/>
            <person name="Wang D."/>
            <person name="Peng Z."/>
        </authorList>
    </citation>
    <scope>NUCLEOTIDE SEQUENCE</scope>
    <source>
        <strain evidence="11">SWU-2019-XX</strain>
        <tissue evidence="11">Muscle</tissue>
    </source>
</reference>
<dbReference type="SMART" id="SM00409">
    <property type="entry name" value="IG"/>
    <property type="match status" value="3"/>
</dbReference>
<dbReference type="InterPro" id="IPR036179">
    <property type="entry name" value="Ig-like_dom_sf"/>
</dbReference>
<keyword evidence="12" id="KW-1185">Reference proteome</keyword>
<keyword evidence="7" id="KW-0812">Transmembrane</keyword>
<dbReference type="InterPro" id="IPR000157">
    <property type="entry name" value="TIR_dom"/>
</dbReference>